<sequence length="242" mass="25715">MDIDAGAGAPEIVAHRGDPVGAIENTREAITRATASGARTVEIDVRLTADGIPVLLHDPTLERLWGDPRPIADISHGELADLAPQIPTLVEALQVAAPARLLIDMPDASPAAASAVAMADARRGAPQLPPPAWCGDLMALRIIRDADAEAEIWMTWKEDGMPSRDLVDSLRPRFWNPEHNRVTARSAAAARALGMEVSCWTVDDPARARDLAALGVRAIISNRAAQVRDAFADGRSGSPAQV</sequence>
<dbReference type="Gene3D" id="3.20.20.190">
    <property type="entry name" value="Phosphatidylinositol (PI) phosphodiesterase"/>
    <property type="match status" value="1"/>
</dbReference>
<dbReference type="RefSeq" id="WP_200501095.1">
    <property type="nucleotide sequence ID" value="NZ_JAEDAJ010000001.1"/>
</dbReference>
<comment type="caution">
    <text evidence="2">The sequence shown here is derived from an EMBL/GenBank/DDBJ whole genome shotgun (WGS) entry which is preliminary data.</text>
</comment>
<dbReference type="Pfam" id="PF03009">
    <property type="entry name" value="GDPD"/>
    <property type="match status" value="1"/>
</dbReference>
<evidence type="ECO:0000259" key="1">
    <source>
        <dbReference type="PROSITE" id="PS51704"/>
    </source>
</evidence>
<keyword evidence="3" id="KW-1185">Reference proteome</keyword>
<evidence type="ECO:0000313" key="3">
    <source>
        <dbReference type="Proteomes" id="UP000612352"/>
    </source>
</evidence>
<dbReference type="PANTHER" id="PTHR46211:SF1">
    <property type="entry name" value="GLYCEROPHOSPHODIESTER PHOSPHODIESTERASE, CYTOPLASMIC"/>
    <property type="match status" value="1"/>
</dbReference>
<name>A0ABS1B7M3_9MICO</name>
<dbReference type="CDD" id="cd08556">
    <property type="entry name" value="GDPD"/>
    <property type="match status" value="1"/>
</dbReference>
<dbReference type="SUPFAM" id="SSF51695">
    <property type="entry name" value="PLC-like phosphodiesterases"/>
    <property type="match status" value="1"/>
</dbReference>
<dbReference type="PROSITE" id="PS50007">
    <property type="entry name" value="PIPLC_X_DOMAIN"/>
    <property type="match status" value="1"/>
</dbReference>
<gene>
    <name evidence="2" type="ORF">I8D64_03635</name>
</gene>
<feature type="domain" description="GP-PDE" evidence="1">
    <location>
        <begin position="10"/>
        <end position="231"/>
    </location>
</feature>
<dbReference type="InterPro" id="IPR017946">
    <property type="entry name" value="PLC-like_Pdiesterase_TIM-brl"/>
</dbReference>
<dbReference type="EMBL" id="JAEDAJ010000001">
    <property type="protein sequence ID" value="MBK0330487.1"/>
    <property type="molecule type" value="Genomic_DNA"/>
</dbReference>
<protein>
    <submittedName>
        <fullName evidence="2">Glycerophosphodiester phosphodiesterase</fullName>
    </submittedName>
</protein>
<dbReference type="PROSITE" id="PS51704">
    <property type="entry name" value="GP_PDE"/>
    <property type="match status" value="1"/>
</dbReference>
<dbReference type="PANTHER" id="PTHR46211">
    <property type="entry name" value="GLYCEROPHOSPHORYL DIESTER PHOSPHODIESTERASE"/>
    <property type="match status" value="1"/>
</dbReference>
<dbReference type="Proteomes" id="UP000612352">
    <property type="component" value="Unassembled WGS sequence"/>
</dbReference>
<dbReference type="InterPro" id="IPR030395">
    <property type="entry name" value="GP_PDE_dom"/>
</dbReference>
<reference evidence="2 3" key="1">
    <citation type="submission" date="2020-12" db="EMBL/GenBank/DDBJ databases">
        <title>Brachybacterium sp. MASK1Z-5, whole genome shotgun sequence.</title>
        <authorList>
            <person name="Tuo L."/>
        </authorList>
    </citation>
    <scope>NUCLEOTIDE SEQUENCE [LARGE SCALE GENOMIC DNA]</scope>
    <source>
        <strain evidence="2 3">MASK1Z-5</strain>
    </source>
</reference>
<evidence type="ECO:0000313" key="2">
    <source>
        <dbReference type="EMBL" id="MBK0330487.1"/>
    </source>
</evidence>
<accession>A0ABS1B7M3</accession>
<proteinExistence type="predicted"/>
<organism evidence="2 3">
    <name type="scientific">Brachybacterium halotolerans</name>
    <dbReference type="NCBI Taxonomy" id="2795215"/>
    <lineage>
        <taxon>Bacteria</taxon>
        <taxon>Bacillati</taxon>
        <taxon>Actinomycetota</taxon>
        <taxon>Actinomycetes</taxon>
        <taxon>Micrococcales</taxon>
        <taxon>Dermabacteraceae</taxon>
        <taxon>Brachybacterium</taxon>
    </lineage>
</organism>